<reference evidence="1 2" key="1">
    <citation type="submission" date="2017-03" db="EMBL/GenBank/DDBJ databases">
        <title>Widespread Adenine N6-methylation of Active Genes in Fungi.</title>
        <authorList>
            <consortium name="DOE Joint Genome Institute"/>
            <person name="Mondo S.J."/>
            <person name="Dannebaum R.O."/>
            <person name="Kuo R.C."/>
            <person name="Louie K.B."/>
            <person name="Bewick A.J."/>
            <person name="Labutti K."/>
            <person name="Haridas S."/>
            <person name="Kuo A."/>
            <person name="Salamov A."/>
            <person name="Ahrendt S.R."/>
            <person name="Lau R."/>
            <person name="Bowen B.P."/>
            <person name="Lipzen A."/>
            <person name="Sullivan W."/>
            <person name="Andreopoulos W.B."/>
            <person name="Clum A."/>
            <person name="Lindquist E."/>
            <person name="Daum C."/>
            <person name="Northen T.R."/>
            <person name="Ramamoorthy G."/>
            <person name="Schmitz R.J."/>
            <person name="Gryganskyi A."/>
            <person name="Culley D."/>
            <person name="Magnuson J."/>
            <person name="James T.Y."/>
            <person name="O'Malley M.A."/>
            <person name="Stajich J.E."/>
            <person name="Spatafora J.W."/>
            <person name="Visel A."/>
            <person name="Grigoriev I.V."/>
        </authorList>
    </citation>
    <scope>NUCLEOTIDE SEQUENCE [LARGE SCALE GENOMIC DNA]</scope>
    <source>
        <strain evidence="1 2">NRRL Y-17943</strain>
    </source>
</reference>
<dbReference type="OrthoDB" id="2529242at2759"/>
<keyword evidence="2" id="KW-1185">Reference proteome</keyword>
<organism evidence="1 2">
    <name type="scientific">Kockovaella imperatae</name>
    <dbReference type="NCBI Taxonomy" id="4999"/>
    <lineage>
        <taxon>Eukaryota</taxon>
        <taxon>Fungi</taxon>
        <taxon>Dikarya</taxon>
        <taxon>Basidiomycota</taxon>
        <taxon>Agaricomycotina</taxon>
        <taxon>Tremellomycetes</taxon>
        <taxon>Tremellales</taxon>
        <taxon>Cuniculitremaceae</taxon>
        <taxon>Kockovaella</taxon>
    </lineage>
</organism>
<dbReference type="RefSeq" id="XP_021870277.1">
    <property type="nucleotide sequence ID" value="XM_022013000.1"/>
</dbReference>
<dbReference type="EMBL" id="NBSH01000009">
    <property type="protein sequence ID" value="ORX36148.1"/>
    <property type="molecule type" value="Genomic_DNA"/>
</dbReference>
<accession>A0A1Y1UDK8</accession>
<dbReference type="Proteomes" id="UP000193218">
    <property type="component" value="Unassembled WGS sequence"/>
</dbReference>
<dbReference type="GeneID" id="33554808"/>
<dbReference type="AlphaFoldDB" id="A0A1Y1UDK8"/>
<name>A0A1Y1UDK8_9TREE</name>
<gene>
    <name evidence="1" type="ORF">BD324DRAFT_527089</name>
</gene>
<protein>
    <submittedName>
        <fullName evidence="1">Uncharacterized protein</fullName>
    </submittedName>
</protein>
<evidence type="ECO:0000313" key="1">
    <source>
        <dbReference type="EMBL" id="ORX36148.1"/>
    </source>
</evidence>
<sequence>MLLLASYMLRYRPLPTYRERRKKESTRSESTHKSLALMSDSKLSLPLSISPKLTPQKGDRSTAATARWSHFLETKPSISNFGYNRPRPHTVLGGATHIQLDATDIAEQDRLTKRAMARRSTDVWLESGHAIQGGSRLSRVGEMLKPVPAMRILDVPVERPQQKKIIQLRGGIVSMLSNRLSDHAPATSESVEHWANFGHGRVPDSPVTIQITSPDKRDVRRASRATVQSMGSEDLEHSGEMEGCSLPSAEIHHATRGRMSAGPTVVLGKQDQGESYEMDWLTAGVLPK</sequence>
<dbReference type="InParanoid" id="A0A1Y1UDK8"/>
<proteinExistence type="predicted"/>
<evidence type="ECO:0000313" key="2">
    <source>
        <dbReference type="Proteomes" id="UP000193218"/>
    </source>
</evidence>
<comment type="caution">
    <text evidence="1">The sequence shown here is derived from an EMBL/GenBank/DDBJ whole genome shotgun (WGS) entry which is preliminary data.</text>
</comment>